<evidence type="ECO:0000256" key="1">
    <source>
        <dbReference type="ARBA" id="ARBA00004418"/>
    </source>
</evidence>
<protein>
    <submittedName>
        <fullName evidence="4">Multiple sugar transport system substrate-binding protein</fullName>
    </submittedName>
</protein>
<dbReference type="RefSeq" id="WP_307284881.1">
    <property type="nucleotide sequence ID" value="NZ_JAUSVX010000025.1"/>
</dbReference>
<evidence type="ECO:0000256" key="3">
    <source>
        <dbReference type="ARBA" id="ARBA00022764"/>
    </source>
</evidence>
<accession>A0ABU0JKC5</accession>
<name>A0ABU0JKC5_9HYPH</name>
<comment type="caution">
    <text evidence="4">The sequence shown here is derived from an EMBL/GenBank/DDBJ whole genome shotgun (WGS) entry which is preliminary data.</text>
</comment>
<keyword evidence="3" id="KW-0574">Periplasm</keyword>
<organism evidence="4 5">
    <name type="scientific">Labrys wisconsinensis</name>
    <dbReference type="NCBI Taxonomy" id="425677"/>
    <lineage>
        <taxon>Bacteria</taxon>
        <taxon>Pseudomonadati</taxon>
        <taxon>Pseudomonadota</taxon>
        <taxon>Alphaproteobacteria</taxon>
        <taxon>Hyphomicrobiales</taxon>
        <taxon>Xanthobacteraceae</taxon>
        <taxon>Labrys</taxon>
    </lineage>
</organism>
<gene>
    <name evidence="4" type="ORF">QO011_007783</name>
</gene>
<sequence length="420" mass="44957">MLLRAGAAHADDTVTSIEYWSPPQNGLNESGTKALLQPIVDGFRKETGITVNVEIIDWSSLLSKLAAAIASNTGPDAAGGGNTWNGLYSDTGGVVSWTPEMMDEIGGLSQFVPAFTQVMGYPGKDPVSIPTGGGTWQLVYNKKILADAGITSMPTTWDAFIADAKKATNPAAGIWGVGSDVANVSNMTTWLWVLLRQWGGNFFDDKTGKATINSDAAVQSVQFFLDWIGKDKIMSRQNAQYNASQAEQDFNNGKLAFLFTQGKAALTLPEDQYGAALLPLRETNPPKSQAVMSHIAGENVIILASSTKQRAAIQWVKYLLSTDVNVEKNFKNGSIPVTKEAAKSDKFTSAVDKIDIEIVEKYAQAQQINSDDGPLSQAYARAVGQLAGRVANGETITAAEIKDALDEVQSAALNREASQN</sequence>
<dbReference type="Proteomes" id="UP001242480">
    <property type="component" value="Unassembled WGS sequence"/>
</dbReference>
<dbReference type="SUPFAM" id="SSF53850">
    <property type="entry name" value="Periplasmic binding protein-like II"/>
    <property type="match status" value="1"/>
</dbReference>
<keyword evidence="4" id="KW-0762">Sugar transport</keyword>
<dbReference type="InterPro" id="IPR050490">
    <property type="entry name" value="Bact_solute-bd_prot1"/>
</dbReference>
<dbReference type="EMBL" id="JAUSVX010000025">
    <property type="protein sequence ID" value="MDQ0474742.1"/>
    <property type="molecule type" value="Genomic_DNA"/>
</dbReference>
<dbReference type="Gene3D" id="3.40.190.10">
    <property type="entry name" value="Periplasmic binding protein-like II"/>
    <property type="match status" value="1"/>
</dbReference>
<keyword evidence="4" id="KW-0813">Transport</keyword>
<dbReference type="InterPro" id="IPR006059">
    <property type="entry name" value="SBP"/>
</dbReference>
<reference evidence="4 5" key="1">
    <citation type="submission" date="2023-07" db="EMBL/GenBank/DDBJ databases">
        <title>Genomic Encyclopedia of Type Strains, Phase IV (KMG-IV): sequencing the most valuable type-strain genomes for metagenomic binning, comparative biology and taxonomic classification.</title>
        <authorList>
            <person name="Goeker M."/>
        </authorList>
    </citation>
    <scope>NUCLEOTIDE SEQUENCE [LARGE SCALE GENOMIC DNA]</scope>
    <source>
        <strain evidence="4 5">DSM 19619</strain>
    </source>
</reference>
<dbReference type="PANTHER" id="PTHR43649">
    <property type="entry name" value="ARABINOSE-BINDING PROTEIN-RELATED"/>
    <property type="match status" value="1"/>
</dbReference>
<evidence type="ECO:0000313" key="5">
    <source>
        <dbReference type="Proteomes" id="UP001242480"/>
    </source>
</evidence>
<evidence type="ECO:0000256" key="2">
    <source>
        <dbReference type="ARBA" id="ARBA00008520"/>
    </source>
</evidence>
<evidence type="ECO:0000313" key="4">
    <source>
        <dbReference type="EMBL" id="MDQ0474742.1"/>
    </source>
</evidence>
<proteinExistence type="inferred from homology"/>
<comment type="similarity">
    <text evidence="2">Belongs to the bacterial solute-binding protein 1 family.</text>
</comment>
<dbReference type="Pfam" id="PF01547">
    <property type="entry name" value="SBP_bac_1"/>
    <property type="match status" value="1"/>
</dbReference>
<dbReference type="CDD" id="cd13585">
    <property type="entry name" value="PBP2_TMBP_like"/>
    <property type="match status" value="1"/>
</dbReference>
<dbReference type="PANTHER" id="PTHR43649:SF12">
    <property type="entry name" value="DIACETYLCHITOBIOSE BINDING PROTEIN DASA"/>
    <property type="match status" value="1"/>
</dbReference>
<comment type="subcellular location">
    <subcellularLocation>
        <location evidence="1">Periplasm</location>
    </subcellularLocation>
</comment>
<keyword evidence="5" id="KW-1185">Reference proteome</keyword>